<dbReference type="AlphaFoldDB" id="A0A4R5Q6K8"/>
<accession>A0A4R5Q6K8</accession>
<dbReference type="Proteomes" id="UP000295096">
    <property type="component" value="Unassembled WGS sequence"/>
</dbReference>
<dbReference type="EMBL" id="SMSJ01000116">
    <property type="protein sequence ID" value="TDH58494.1"/>
    <property type="molecule type" value="Genomic_DNA"/>
</dbReference>
<keyword evidence="2" id="KW-1185">Reference proteome</keyword>
<proteinExistence type="predicted"/>
<name>A0A4R5Q6K8_9PROT</name>
<protein>
    <submittedName>
        <fullName evidence="1">Uncharacterized protein</fullName>
    </submittedName>
</protein>
<sequence>MRELLFAVAALAPSWVAAQGGFLPPAGSEGLKQQMITTAVLGCGNRMTLTLKWEEVSNSGTLTVAQENERTFVSHAQPYKLTVTPQTYRAEYAAINEQGQSVQAYFIINRSTGEAVSESITGRRSAGRRIMTCRSAASQM</sequence>
<dbReference type="RefSeq" id="WP_133292680.1">
    <property type="nucleotide sequence ID" value="NZ_SMSJ01000116.1"/>
</dbReference>
<organism evidence="1 2">
    <name type="scientific">Dankookia rubra</name>
    <dbReference type="NCBI Taxonomy" id="1442381"/>
    <lineage>
        <taxon>Bacteria</taxon>
        <taxon>Pseudomonadati</taxon>
        <taxon>Pseudomonadota</taxon>
        <taxon>Alphaproteobacteria</taxon>
        <taxon>Acetobacterales</taxon>
        <taxon>Roseomonadaceae</taxon>
        <taxon>Dankookia</taxon>
    </lineage>
</organism>
<reference evidence="1 2" key="1">
    <citation type="journal article" date="2016" name="J. Microbiol.">
        <title>Dankookia rubra gen. nov., sp. nov., an alphaproteobacterium isolated from sediment of a shallow stream.</title>
        <authorList>
            <person name="Kim W.H."/>
            <person name="Kim D.H."/>
            <person name="Kang K."/>
            <person name="Ahn T.Y."/>
        </authorList>
    </citation>
    <scope>NUCLEOTIDE SEQUENCE [LARGE SCALE GENOMIC DNA]</scope>
    <source>
        <strain evidence="1 2">JCM30602</strain>
    </source>
</reference>
<evidence type="ECO:0000313" key="2">
    <source>
        <dbReference type="Proteomes" id="UP000295096"/>
    </source>
</evidence>
<gene>
    <name evidence="1" type="ORF">E2C06_32270</name>
</gene>
<comment type="caution">
    <text evidence="1">The sequence shown here is derived from an EMBL/GenBank/DDBJ whole genome shotgun (WGS) entry which is preliminary data.</text>
</comment>
<evidence type="ECO:0000313" key="1">
    <source>
        <dbReference type="EMBL" id="TDH58494.1"/>
    </source>
</evidence>